<name>A0A0G0HZC4_9BACT</name>
<evidence type="ECO:0008006" key="3">
    <source>
        <dbReference type="Google" id="ProtNLM"/>
    </source>
</evidence>
<sequence length="238" mass="28125">MVYINPNKIFEGEEKIAVKIQIDNSFRLGWKKEDILLVTNFPYKYRGIKAFVMGDDAYCSYFPKCSKWGTIIKLFEKHLISDKTLYWYHDFDAYQMVAIDESEIPETDMSLCDYGVRYYLWNGGSIFFRKNAEDIFVRTKELMDSYKTRSDGVECDEVALFKMTHRHRDIKPRVKKLNISYNFHSRRILINYPVAIKPIRIVHCHFDHSGFFLNGHNKLGVQLAPNRLVKIFNNHGIL</sequence>
<protein>
    <recommendedName>
        <fullName evidence="3">DUF5672 domain-containing protein</fullName>
    </recommendedName>
</protein>
<proteinExistence type="predicted"/>
<organism evidence="1 2">
    <name type="scientific">Candidatus Woesebacteria bacterium GW2011_GWA1_37_8</name>
    <dbReference type="NCBI Taxonomy" id="1618546"/>
    <lineage>
        <taxon>Bacteria</taxon>
        <taxon>Candidatus Woeseibacteriota</taxon>
    </lineage>
</organism>
<dbReference type="EMBL" id="LBTR01000036">
    <property type="protein sequence ID" value="KKQ44010.1"/>
    <property type="molecule type" value="Genomic_DNA"/>
</dbReference>
<evidence type="ECO:0000313" key="1">
    <source>
        <dbReference type="EMBL" id="KKQ44010.1"/>
    </source>
</evidence>
<comment type="caution">
    <text evidence="1">The sequence shown here is derived from an EMBL/GenBank/DDBJ whole genome shotgun (WGS) entry which is preliminary data.</text>
</comment>
<dbReference type="AlphaFoldDB" id="A0A0G0HZC4"/>
<dbReference type="Proteomes" id="UP000034603">
    <property type="component" value="Unassembled WGS sequence"/>
</dbReference>
<evidence type="ECO:0000313" key="2">
    <source>
        <dbReference type="Proteomes" id="UP000034603"/>
    </source>
</evidence>
<gene>
    <name evidence="1" type="ORF">US62_C0036G0026</name>
</gene>
<reference evidence="1 2" key="1">
    <citation type="journal article" date="2015" name="Nature">
        <title>rRNA introns, odd ribosomes, and small enigmatic genomes across a large radiation of phyla.</title>
        <authorList>
            <person name="Brown C.T."/>
            <person name="Hug L.A."/>
            <person name="Thomas B.C."/>
            <person name="Sharon I."/>
            <person name="Castelle C.J."/>
            <person name="Singh A."/>
            <person name="Wilkins M.J."/>
            <person name="Williams K.H."/>
            <person name="Banfield J.F."/>
        </authorList>
    </citation>
    <scope>NUCLEOTIDE SEQUENCE [LARGE SCALE GENOMIC DNA]</scope>
</reference>
<accession>A0A0G0HZC4</accession>